<keyword evidence="2" id="KW-1185">Reference proteome</keyword>
<dbReference type="VEuPathDB" id="AmoebaDB:EDI_045900"/>
<dbReference type="OMA" id="KEYPIIT"/>
<proteinExistence type="predicted"/>
<gene>
    <name evidence="1" type="ORF">EDI_045900</name>
</gene>
<dbReference type="OrthoDB" id="29519at2759"/>
<dbReference type="AlphaFoldDB" id="B0EE30"/>
<sequence length="228" mass="26425">MELFEFFQLINDLLIMKPNITFQDCKVVSMDFFIDIQHRLRIAKQMCIDGKPLNLIQQVIQSSIPLIQPSQIKPIGKVYSPTLINSQVILDFDVIIVDQLYQSKLQKLNNQFNFTSLPEVFIKRNNNILTIIKEYPIITVFIKGLPNGFETIQVTSFPNELMKDFKKKVLDLIKIKIDEYQLTWSSKDNKLFINDNSSVPNELFLSLTPKLTSFSTPFTSTSFSLPFF</sequence>
<organism evidence="2">
    <name type="scientific">Entamoeba dispar (strain ATCC PRA-260 / SAW760)</name>
    <dbReference type="NCBI Taxonomy" id="370354"/>
    <lineage>
        <taxon>Eukaryota</taxon>
        <taxon>Amoebozoa</taxon>
        <taxon>Evosea</taxon>
        <taxon>Archamoebae</taxon>
        <taxon>Mastigamoebida</taxon>
        <taxon>Entamoebidae</taxon>
        <taxon>Entamoeba</taxon>
    </lineage>
</organism>
<dbReference type="eggNOG" id="ENOG502R6NF">
    <property type="taxonomic scope" value="Eukaryota"/>
</dbReference>
<accession>B0EE30</accession>
<dbReference type="Proteomes" id="UP000008076">
    <property type="component" value="Unassembled WGS sequence"/>
</dbReference>
<dbReference type="InterPro" id="IPR029071">
    <property type="entry name" value="Ubiquitin-like_domsf"/>
</dbReference>
<dbReference type="GeneID" id="5881541"/>
<dbReference type="KEGG" id="edi:EDI_045900"/>
<evidence type="ECO:0000313" key="2">
    <source>
        <dbReference type="Proteomes" id="UP000008076"/>
    </source>
</evidence>
<reference evidence="2" key="1">
    <citation type="submission" date="2007-12" db="EMBL/GenBank/DDBJ databases">
        <title>Annotation of Entamoeba dispar SAW760.</title>
        <authorList>
            <person name="Lorenzi H."/>
            <person name="Inman J."/>
            <person name="Schobel S."/>
            <person name="Amedeo P."/>
            <person name="Caler E."/>
        </authorList>
    </citation>
    <scope>NUCLEOTIDE SEQUENCE [LARGE SCALE GENOMIC DNA]</scope>
    <source>
        <strain evidence="2">ATCC PRA-260 / SAW760</strain>
    </source>
</reference>
<dbReference type="RefSeq" id="XP_001736538.1">
    <property type="nucleotide sequence ID" value="XM_001736486.1"/>
</dbReference>
<name>B0EE30_ENTDS</name>
<protein>
    <submittedName>
        <fullName evidence="1">Uncharacterized protein</fullName>
    </submittedName>
</protein>
<dbReference type="SUPFAM" id="SSF54236">
    <property type="entry name" value="Ubiquitin-like"/>
    <property type="match status" value="1"/>
</dbReference>
<dbReference type="EMBL" id="DS548895">
    <property type="protein sequence ID" value="EDR27216.1"/>
    <property type="molecule type" value="Genomic_DNA"/>
</dbReference>
<evidence type="ECO:0000313" key="1">
    <source>
        <dbReference type="EMBL" id="EDR27216.1"/>
    </source>
</evidence>